<gene>
    <name evidence="3" type="ORF">GUITHDRAFT_100076</name>
</gene>
<feature type="coiled-coil region" evidence="1">
    <location>
        <begin position="42"/>
        <end position="69"/>
    </location>
</feature>
<protein>
    <submittedName>
        <fullName evidence="3 4">Uncharacterized protein</fullName>
    </submittedName>
</protein>
<dbReference type="HOGENOM" id="CLU_258382_0_0_1"/>
<name>L1K2J8_GUITC</name>
<reference evidence="4" key="3">
    <citation type="submission" date="2015-06" db="UniProtKB">
        <authorList>
            <consortium name="EnsemblProtists"/>
        </authorList>
    </citation>
    <scope>IDENTIFICATION</scope>
</reference>
<dbReference type="SMART" id="SM00368">
    <property type="entry name" value="LRR_RI"/>
    <property type="match status" value="6"/>
</dbReference>
<evidence type="ECO:0000256" key="1">
    <source>
        <dbReference type="SAM" id="Coils"/>
    </source>
</evidence>
<dbReference type="GO" id="GO:0031267">
    <property type="term" value="F:small GTPase binding"/>
    <property type="evidence" value="ECO:0007669"/>
    <property type="project" value="TreeGrafter"/>
</dbReference>
<dbReference type="GO" id="GO:0005634">
    <property type="term" value="C:nucleus"/>
    <property type="evidence" value="ECO:0007669"/>
    <property type="project" value="TreeGrafter"/>
</dbReference>
<feature type="compositionally biased region" description="Basic and acidic residues" evidence="2">
    <location>
        <begin position="178"/>
        <end position="188"/>
    </location>
</feature>
<dbReference type="Pfam" id="PF13516">
    <property type="entry name" value="LRR_6"/>
    <property type="match status" value="3"/>
</dbReference>
<reference evidence="5" key="2">
    <citation type="submission" date="2012-11" db="EMBL/GenBank/DDBJ databases">
        <authorList>
            <person name="Kuo A."/>
            <person name="Curtis B.A."/>
            <person name="Tanifuji G."/>
            <person name="Burki F."/>
            <person name="Gruber A."/>
            <person name="Irimia M."/>
            <person name="Maruyama S."/>
            <person name="Arias M.C."/>
            <person name="Ball S.G."/>
            <person name="Gile G.H."/>
            <person name="Hirakawa Y."/>
            <person name="Hopkins J.F."/>
            <person name="Rensing S.A."/>
            <person name="Schmutz J."/>
            <person name="Symeonidi A."/>
            <person name="Elias M."/>
            <person name="Eveleigh R.J."/>
            <person name="Herman E.K."/>
            <person name="Klute M.J."/>
            <person name="Nakayama T."/>
            <person name="Obornik M."/>
            <person name="Reyes-Prieto A."/>
            <person name="Armbrust E.V."/>
            <person name="Aves S.J."/>
            <person name="Beiko R.G."/>
            <person name="Coutinho P."/>
            <person name="Dacks J.B."/>
            <person name="Durnford D.G."/>
            <person name="Fast N.M."/>
            <person name="Green B.R."/>
            <person name="Grisdale C."/>
            <person name="Hempe F."/>
            <person name="Henrissat B."/>
            <person name="Hoppner M.P."/>
            <person name="Ishida K.-I."/>
            <person name="Kim E."/>
            <person name="Koreny L."/>
            <person name="Kroth P.G."/>
            <person name="Liu Y."/>
            <person name="Malik S.-B."/>
            <person name="Maier U.G."/>
            <person name="McRose D."/>
            <person name="Mock T."/>
            <person name="Neilson J.A."/>
            <person name="Onodera N.T."/>
            <person name="Poole A.M."/>
            <person name="Pritham E.J."/>
            <person name="Richards T.A."/>
            <person name="Rocap G."/>
            <person name="Roy S.W."/>
            <person name="Sarai C."/>
            <person name="Schaack S."/>
            <person name="Shirato S."/>
            <person name="Slamovits C.H."/>
            <person name="Spencer D.F."/>
            <person name="Suzuki S."/>
            <person name="Worden A.Z."/>
            <person name="Zauner S."/>
            <person name="Barry K."/>
            <person name="Bell C."/>
            <person name="Bharti A.K."/>
            <person name="Crow J.A."/>
            <person name="Grimwood J."/>
            <person name="Kramer R."/>
            <person name="Lindquist E."/>
            <person name="Lucas S."/>
            <person name="Salamov A."/>
            <person name="McFadden G.I."/>
            <person name="Lane C.E."/>
            <person name="Keeling P.J."/>
            <person name="Gray M.W."/>
            <person name="Grigoriev I.V."/>
            <person name="Archibald J.M."/>
        </authorList>
    </citation>
    <scope>NUCLEOTIDE SEQUENCE</scope>
    <source>
        <strain evidence="5">CCMP2712</strain>
    </source>
</reference>
<feature type="region of interest" description="Disordered" evidence="2">
    <location>
        <begin position="167"/>
        <end position="192"/>
    </location>
</feature>
<dbReference type="InterPro" id="IPR027038">
    <property type="entry name" value="RanGap"/>
</dbReference>
<dbReference type="PANTHER" id="PTHR24113">
    <property type="entry name" value="RAN GTPASE-ACTIVATING PROTEIN 1"/>
    <property type="match status" value="1"/>
</dbReference>
<keyword evidence="1" id="KW-0175">Coiled coil</keyword>
<dbReference type="Gene3D" id="3.80.10.10">
    <property type="entry name" value="Ribonuclease Inhibitor"/>
    <property type="match status" value="2"/>
</dbReference>
<dbReference type="PANTHER" id="PTHR24113:SF15">
    <property type="entry name" value="NACHT DOMAIN-CONTAINING PROTEIN"/>
    <property type="match status" value="1"/>
</dbReference>
<keyword evidence="5" id="KW-1185">Reference proteome</keyword>
<dbReference type="EnsemblProtists" id="EKX54603">
    <property type="protein sequence ID" value="EKX54603"/>
    <property type="gene ID" value="GUITHDRAFT_100076"/>
</dbReference>
<reference evidence="3 5" key="1">
    <citation type="journal article" date="2012" name="Nature">
        <title>Algal genomes reveal evolutionary mosaicism and the fate of nucleomorphs.</title>
        <authorList>
            <consortium name="DOE Joint Genome Institute"/>
            <person name="Curtis B.A."/>
            <person name="Tanifuji G."/>
            <person name="Burki F."/>
            <person name="Gruber A."/>
            <person name="Irimia M."/>
            <person name="Maruyama S."/>
            <person name="Arias M.C."/>
            <person name="Ball S.G."/>
            <person name="Gile G.H."/>
            <person name="Hirakawa Y."/>
            <person name="Hopkins J.F."/>
            <person name="Kuo A."/>
            <person name="Rensing S.A."/>
            <person name="Schmutz J."/>
            <person name="Symeonidi A."/>
            <person name="Elias M."/>
            <person name="Eveleigh R.J."/>
            <person name="Herman E.K."/>
            <person name="Klute M.J."/>
            <person name="Nakayama T."/>
            <person name="Obornik M."/>
            <person name="Reyes-Prieto A."/>
            <person name="Armbrust E.V."/>
            <person name="Aves S.J."/>
            <person name="Beiko R.G."/>
            <person name="Coutinho P."/>
            <person name="Dacks J.B."/>
            <person name="Durnford D.G."/>
            <person name="Fast N.M."/>
            <person name="Green B.R."/>
            <person name="Grisdale C.J."/>
            <person name="Hempel F."/>
            <person name="Henrissat B."/>
            <person name="Hoppner M.P."/>
            <person name="Ishida K."/>
            <person name="Kim E."/>
            <person name="Koreny L."/>
            <person name="Kroth P.G."/>
            <person name="Liu Y."/>
            <person name="Malik S.B."/>
            <person name="Maier U.G."/>
            <person name="McRose D."/>
            <person name="Mock T."/>
            <person name="Neilson J.A."/>
            <person name="Onodera N.T."/>
            <person name="Poole A.M."/>
            <person name="Pritham E.J."/>
            <person name="Richards T.A."/>
            <person name="Rocap G."/>
            <person name="Roy S.W."/>
            <person name="Sarai C."/>
            <person name="Schaack S."/>
            <person name="Shirato S."/>
            <person name="Slamovits C.H."/>
            <person name="Spencer D.F."/>
            <person name="Suzuki S."/>
            <person name="Worden A.Z."/>
            <person name="Zauner S."/>
            <person name="Barry K."/>
            <person name="Bell C."/>
            <person name="Bharti A.K."/>
            <person name="Crow J.A."/>
            <person name="Grimwood J."/>
            <person name="Kramer R."/>
            <person name="Lindquist E."/>
            <person name="Lucas S."/>
            <person name="Salamov A."/>
            <person name="McFadden G.I."/>
            <person name="Lane C.E."/>
            <person name="Keeling P.J."/>
            <person name="Gray M.W."/>
            <person name="Grigoriev I.V."/>
            <person name="Archibald J.M."/>
        </authorList>
    </citation>
    <scope>NUCLEOTIDE SEQUENCE</scope>
    <source>
        <strain evidence="3 5">CCMP2712</strain>
    </source>
</reference>
<sequence>MDQEGEDRKQVEDEIMSRYVEGMLHNSKNHLVEAEASFKRAYQLAKDLYKEAQESIRFYEEAWKSAQDKLQQEKAAIATSEVKQVEEKKEAGSSVRDSTLYHPTGEARNQARRSSMQLAMFHRRSALDSMSERRKNKARIVIQKLINSTLHYALSEWRKAAKSSLKAEAKDGGGATDDGVKEANRSNDDESLEQKFGLVKMTMGELRRRVEASKQRHEAVNEGGNVVSNTKTEFLEDMHLFPISTLIRMSAEAKQAVQEAISVRDELENRLSTIRDVYHVRRIKFLNDVEDEERRRDERIAKITEEEERKKNFYVNAKGGYEKAMNLTQSREHLEKVGNEMSMMFQRDFSRLEQEKERVGKDFKDWRTKQEQEIQQKEAELEETKRRYDEASNAAEMQSQKSEMIARALKFSERMELEYDTAAEVEKNLILNEIEKEMLYHAGLDKFEITRKRQEEEERERERSLTDQYNAMILRKFGTSSRAKLNELKSQFEFLHDGLFKTQCSYDDGDVKEREEETAVVFALSKSSGAGEDEDALSMRELRTEDLVADLLLTGRVGEEVSHEATEGLQGKERIEDMRRSWLISMRQPLLSVLADLSATVGEGGAAQLSAMAGEGCRDSKERMRSSCLQQLQLACDAAAESRKLIDALLAAGNQLAAHASETLGGGGGDVTAFLDALAEGKRARDLFAVAGSIGAWRLSESRAGEATCKEMEEKAEGEMERKFGKGVTTMSKGNAAVLNSEMASKFFSEQHQRFSSSSELSVQVRTDLYGMLSQGRSDEEILHDRKLQAAGIVLTRATVAAVREDWNAKNEMRRAILGHRSEAAAADGDKGEEERRVGEGFVGGDRQTWTLVAGRWHSVSSRPQRGLWWRPSDFLQVAHVDFEVIRRSSLHQVVARVPPSDRTPADSHVPSHHRPSEHGRPSLVPGEELVLRGPEQPSSPSSSQQVSPWIGTSKKNKNADAPAVAYDASEDYQKQVNLLPHGDHLNVSSKPRSRWNSSSFSDGTAGPMVLEAVNRISHGRGAENLPGRRRDVEVNIVDMIRSCLLTRHDTDRHVSLVAMDIDDETCEFLCDLEHDLVPPLPSENLHLHLRSNKIADRGMLAVSLAIWQERSVFGNLRYLDLRSNIIGDSSMIVFSQLLAVNNRIAHLNLADNKIGKLGVLALASSLGLNSSLLELDLSFNLICQEDVAPLAAVLSWNKKLLLLVDPDKTLFNSTLRVLKLDGNFLADKGMACMAACMAANPSLQRLNLNGVSAARESLSLMAKAIELSEGTIRHVEIADNNLCDEDFQPLVQALSSKMKQQGEADVQDQHLMSYLNVRGNRVNDTTADTLAKFVSKLDRS</sequence>
<dbReference type="Proteomes" id="UP000011087">
    <property type="component" value="Unassembled WGS sequence"/>
</dbReference>
<dbReference type="RefSeq" id="XP_005841583.1">
    <property type="nucleotide sequence ID" value="XM_005841526.1"/>
</dbReference>
<accession>L1K2J8</accession>
<dbReference type="SUPFAM" id="SSF52047">
    <property type="entry name" value="RNI-like"/>
    <property type="match status" value="1"/>
</dbReference>
<organism evidence="3">
    <name type="scientific">Guillardia theta (strain CCMP2712)</name>
    <name type="common">Cryptophyte</name>
    <dbReference type="NCBI Taxonomy" id="905079"/>
    <lineage>
        <taxon>Eukaryota</taxon>
        <taxon>Cryptophyceae</taxon>
        <taxon>Pyrenomonadales</taxon>
        <taxon>Geminigeraceae</taxon>
        <taxon>Guillardia</taxon>
    </lineage>
</organism>
<dbReference type="EMBL" id="JH992967">
    <property type="protein sequence ID" value="EKX54603.1"/>
    <property type="molecule type" value="Genomic_DNA"/>
</dbReference>
<feature type="coiled-coil region" evidence="1">
    <location>
        <begin position="250"/>
        <end position="309"/>
    </location>
</feature>
<feature type="compositionally biased region" description="Low complexity" evidence="2">
    <location>
        <begin position="937"/>
        <end position="949"/>
    </location>
</feature>
<dbReference type="GeneID" id="17311276"/>
<dbReference type="GO" id="GO:0048471">
    <property type="term" value="C:perinuclear region of cytoplasm"/>
    <property type="evidence" value="ECO:0007669"/>
    <property type="project" value="TreeGrafter"/>
</dbReference>
<feature type="region of interest" description="Disordered" evidence="2">
    <location>
        <begin position="896"/>
        <end position="963"/>
    </location>
</feature>
<feature type="region of interest" description="Disordered" evidence="2">
    <location>
        <begin position="84"/>
        <end position="113"/>
    </location>
</feature>
<dbReference type="PaxDb" id="55529-EKX54603"/>
<dbReference type="GO" id="GO:0005096">
    <property type="term" value="F:GTPase activator activity"/>
    <property type="evidence" value="ECO:0007669"/>
    <property type="project" value="InterPro"/>
</dbReference>
<evidence type="ECO:0000313" key="4">
    <source>
        <dbReference type="EnsemblProtists" id="EKX54603"/>
    </source>
</evidence>
<feature type="compositionally biased region" description="Basic and acidic residues" evidence="2">
    <location>
        <begin position="378"/>
        <end position="390"/>
    </location>
</feature>
<evidence type="ECO:0000313" key="5">
    <source>
        <dbReference type="Proteomes" id="UP000011087"/>
    </source>
</evidence>
<proteinExistence type="predicted"/>
<dbReference type="GO" id="GO:0006913">
    <property type="term" value="P:nucleocytoplasmic transport"/>
    <property type="evidence" value="ECO:0007669"/>
    <property type="project" value="TreeGrafter"/>
</dbReference>
<evidence type="ECO:0000256" key="2">
    <source>
        <dbReference type="SAM" id="MobiDB-lite"/>
    </source>
</evidence>
<dbReference type="InterPro" id="IPR001611">
    <property type="entry name" value="Leu-rich_rpt"/>
</dbReference>
<dbReference type="InterPro" id="IPR032675">
    <property type="entry name" value="LRR_dom_sf"/>
</dbReference>
<feature type="region of interest" description="Disordered" evidence="2">
    <location>
        <begin position="378"/>
        <end position="399"/>
    </location>
</feature>
<evidence type="ECO:0000313" key="3">
    <source>
        <dbReference type="EMBL" id="EKX54603.1"/>
    </source>
</evidence>
<dbReference type="GO" id="GO:0005829">
    <property type="term" value="C:cytosol"/>
    <property type="evidence" value="ECO:0007669"/>
    <property type="project" value="TreeGrafter"/>
</dbReference>
<dbReference type="KEGG" id="gtt:GUITHDRAFT_100076"/>